<accession>A0A1W5DE79</accession>
<evidence type="ECO:0000256" key="6">
    <source>
        <dbReference type="SAM" id="MobiDB-lite"/>
    </source>
</evidence>
<evidence type="ECO:0000256" key="4">
    <source>
        <dbReference type="ARBA" id="ARBA00023163"/>
    </source>
</evidence>
<dbReference type="GO" id="GO:0005730">
    <property type="term" value="C:nucleolus"/>
    <property type="evidence" value="ECO:0007669"/>
    <property type="project" value="UniProtKB-SubCell"/>
</dbReference>
<evidence type="ECO:0000256" key="1">
    <source>
        <dbReference type="ARBA" id="ARBA00004604"/>
    </source>
</evidence>
<dbReference type="Proteomes" id="UP000192927">
    <property type="component" value="Unassembled WGS sequence"/>
</dbReference>
<evidence type="ECO:0000256" key="3">
    <source>
        <dbReference type="ARBA" id="ARBA00022478"/>
    </source>
</evidence>
<dbReference type="InterPro" id="IPR009668">
    <property type="entry name" value="RNA_pol-assoc_fac_A49-like"/>
</dbReference>
<feature type="region of interest" description="Disordered" evidence="6">
    <location>
        <begin position="1"/>
        <end position="29"/>
    </location>
</feature>
<sequence length="237" mass="26505">MAQDKAEKKRKRKRAAENGDHPSKKVVIDSPSQVVKVSILQDTGDWAPVIATTPGLSLSSIPAFKPYKKPLPPPTTRPSSTARSSISATSLLLHSSYHPKLDYTAREEDSHAAEPLLKHYIGVYNPTTSDLQVLEARNLVLRSSLRPTTAETPTPAVAESEPSQPNVDTYLLREDLRLENKEITQYFRELGCKVMPMSDTEIARLKLTKAEGKGRKVARLMLPLEFPKVRVRDSRRR</sequence>
<feature type="compositionally biased region" description="Low complexity" evidence="6">
    <location>
        <begin position="77"/>
        <end position="87"/>
    </location>
</feature>
<comment type="similarity">
    <text evidence="2">Belongs to the eukaryotic RPA49/POLR1E RNA polymerase subunit family.</text>
</comment>
<dbReference type="GO" id="GO:0003677">
    <property type="term" value="F:DNA binding"/>
    <property type="evidence" value="ECO:0007669"/>
    <property type="project" value="InterPro"/>
</dbReference>
<evidence type="ECO:0000256" key="5">
    <source>
        <dbReference type="ARBA" id="ARBA00023242"/>
    </source>
</evidence>
<evidence type="ECO:0000313" key="7">
    <source>
        <dbReference type="EMBL" id="SLM41285.1"/>
    </source>
</evidence>
<dbReference type="GO" id="GO:0006351">
    <property type="term" value="P:DNA-templated transcription"/>
    <property type="evidence" value="ECO:0007669"/>
    <property type="project" value="InterPro"/>
</dbReference>
<dbReference type="EMBL" id="FWEW01003821">
    <property type="protein sequence ID" value="SLM41285.1"/>
    <property type="molecule type" value="Genomic_DNA"/>
</dbReference>
<evidence type="ECO:0000313" key="8">
    <source>
        <dbReference type="Proteomes" id="UP000192927"/>
    </source>
</evidence>
<organism evidence="7 8">
    <name type="scientific">Lasallia pustulata</name>
    <dbReference type="NCBI Taxonomy" id="136370"/>
    <lineage>
        <taxon>Eukaryota</taxon>
        <taxon>Fungi</taxon>
        <taxon>Dikarya</taxon>
        <taxon>Ascomycota</taxon>
        <taxon>Pezizomycotina</taxon>
        <taxon>Lecanoromycetes</taxon>
        <taxon>OSLEUM clade</taxon>
        <taxon>Umbilicariomycetidae</taxon>
        <taxon>Umbilicariales</taxon>
        <taxon>Umbilicariaceae</taxon>
        <taxon>Lasallia</taxon>
    </lineage>
</organism>
<evidence type="ECO:0000256" key="2">
    <source>
        <dbReference type="ARBA" id="ARBA00009430"/>
    </source>
</evidence>
<proteinExistence type="inferred from homology"/>
<reference evidence="8" key="1">
    <citation type="submission" date="2017-03" db="EMBL/GenBank/DDBJ databases">
        <authorList>
            <person name="Sharma R."/>
            <person name="Thines M."/>
        </authorList>
    </citation>
    <scope>NUCLEOTIDE SEQUENCE [LARGE SCALE GENOMIC DNA]</scope>
</reference>
<protein>
    <submittedName>
        <fullName evidence="7">RNA polymerase I associated factor, A49-like</fullName>
    </submittedName>
</protein>
<keyword evidence="8" id="KW-1185">Reference proteome</keyword>
<feature type="region of interest" description="Disordered" evidence="6">
    <location>
        <begin position="62"/>
        <end position="87"/>
    </location>
</feature>
<dbReference type="AlphaFoldDB" id="A0A1W5DE79"/>
<feature type="compositionally biased region" description="Basic and acidic residues" evidence="6">
    <location>
        <begin position="15"/>
        <end position="27"/>
    </location>
</feature>
<keyword evidence="3" id="KW-0240">DNA-directed RNA polymerase</keyword>
<name>A0A1W5DE79_9LECA</name>
<dbReference type="GO" id="GO:0000428">
    <property type="term" value="C:DNA-directed RNA polymerase complex"/>
    <property type="evidence" value="ECO:0007669"/>
    <property type="project" value="UniProtKB-KW"/>
</dbReference>
<dbReference type="PANTHER" id="PTHR14440">
    <property type="entry name" value="DNA-DIRECTED RNA POLYMERASE I SUBUNIT RPA49"/>
    <property type="match status" value="1"/>
</dbReference>
<comment type="subcellular location">
    <subcellularLocation>
        <location evidence="1">Nucleus</location>
        <location evidence="1">Nucleolus</location>
    </subcellularLocation>
</comment>
<keyword evidence="4" id="KW-0804">Transcription</keyword>
<dbReference type="Pfam" id="PF06870">
    <property type="entry name" value="RNA_pol_I_A49"/>
    <property type="match status" value="2"/>
</dbReference>
<keyword evidence="5" id="KW-0539">Nucleus</keyword>